<feature type="transmembrane region" description="Helical" evidence="7">
    <location>
        <begin position="530"/>
        <end position="548"/>
    </location>
</feature>
<dbReference type="FunFam" id="1.20.1250.20:FF:000106">
    <property type="entry name" value="MFS transporter, putative"/>
    <property type="match status" value="1"/>
</dbReference>
<feature type="transmembrane region" description="Helical" evidence="7">
    <location>
        <begin position="415"/>
        <end position="436"/>
    </location>
</feature>
<dbReference type="InterPro" id="IPR011701">
    <property type="entry name" value="MFS"/>
</dbReference>
<dbReference type="EMBL" id="JAACJL010000057">
    <property type="protein sequence ID" value="KAF4612207.1"/>
    <property type="molecule type" value="Genomic_DNA"/>
</dbReference>
<keyword evidence="4 7" id="KW-1133">Transmembrane helix</keyword>
<dbReference type="PANTHER" id="PTHR43791">
    <property type="entry name" value="PERMEASE-RELATED"/>
    <property type="match status" value="1"/>
</dbReference>
<organism evidence="8 9">
    <name type="scientific">Agrocybe pediades</name>
    <dbReference type="NCBI Taxonomy" id="84607"/>
    <lineage>
        <taxon>Eukaryota</taxon>
        <taxon>Fungi</taxon>
        <taxon>Dikarya</taxon>
        <taxon>Basidiomycota</taxon>
        <taxon>Agaricomycotina</taxon>
        <taxon>Agaricomycetes</taxon>
        <taxon>Agaricomycetidae</taxon>
        <taxon>Agaricales</taxon>
        <taxon>Agaricineae</taxon>
        <taxon>Strophariaceae</taxon>
        <taxon>Agrocybe</taxon>
    </lineage>
</organism>
<evidence type="ECO:0000256" key="2">
    <source>
        <dbReference type="ARBA" id="ARBA00022448"/>
    </source>
</evidence>
<dbReference type="GO" id="GO:0022857">
    <property type="term" value="F:transmembrane transporter activity"/>
    <property type="evidence" value="ECO:0007669"/>
    <property type="project" value="InterPro"/>
</dbReference>
<feature type="transmembrane region" description="Helical" evidence="7">
    <location>
        <begin position="274"/>
        <end position="293"/>
    </location>
</feature>
<keyword evidence="2" id="KW-0813">Transport</keyword>
<keyword evidence="3 7" id="KW-0812">Transmembrane</keyword>
<feature type="transmembrane region" description="Helical" evidence="7">
    <location>
        <begin position="387"/>
        <end position="409"/>
    </location>
</feature>
<gene>
    <name evidence="8" type="ORF">D9613_004093</name>
</gene>
<dbReference type="PANTHER" id="PTHR43791:SF65">
    <property type="entry name" value="MAJOR FACILITATOR SUPERFAMILY (MFS) PROFILE DOMAIN-CONTAINING PROTEIN-RELATED"/>
    <property type="match status" value="1"/>
</dbReference>
<dbReference type="AlphaFoldDB" id="A0A8H4VJR4"/>
<feature type="transmembrane region" description="Helical" evidence="7">
    <location>
        <begin position="443"/>
        <end position="465"/>
    </location>
</feature>
<dbReference type="Pfam" id="PF07690">
    <property type="entry name" value="MFS_1"/>
    <property type="match status" value="1"/>
</dbReference>
<evidence type="ECO:0000256" key="5">
    <source>
        <dbReference type="ARBA" id="ARBA00023136"/>
    </source>
</evidence>
<dbReference type="SUPFAM" id="SSF103473">
    <property type="entry name" value="MFS general substrate transporter"/>
    <property type="match status" value="1"/>
</dbReference>
<sequence length="588" mass="67659">MNDDGLDEKGGLTPTSGSVDEISEKIPPLGVPIDTANQGGFSAIFSYFRRPKIDLDVIATQPSVFDNPVSLQAYTPPKSYENAHRFDVLARWTWREEKKVIRKIDTRIMIWACIMFLALDLDRSNISQANSDNFLDDLNLTTNDYNLGNTLFRLSFLLAASPSELPSQLVSKRIGPDVWVPCQMVLWSVVSLCQFWLSGRKSFLACRFLLGFLQGGFIPDVVLYLSYFYTGPELPLRLAFFWLSNYLADIVAAFLATGILQLRGVNGKEGWRYLFLLEGILTLVIGLITFFMMPAGPTQTKTWFRPKGWFTEREEVIMVNRVLRDDPAKSDMHNREGLSIKMIWKSIKDWRLWPIYALGLVHMMPVGPPQTYLTLSLRNLGFDTTETNLLTIPSVVIGAIMLFFTAWFSEAVNSRVAATLILQIWALPLLIALYTFNHSTSQWVYFAVVTLLTGFPYVHPIQVAWASRNSFSVRQRLGDWKRLFAFADIERCRTVSASIYNMFVQTGSIVYANIYRKDDKPLYKRGNRQLIAICSMNICIYIFTYFFYKIMNARREKKWNSWSSKEKEEYIKTTKDEGNQRLDFRFAY</sequence>
<evidence type="ECO:0000256" key="6">
    <source>
        <dbReference type="SAM" id="MobiDB-lite"/>
    </source>
</evidence>
<dbReference type="InterPro" id="IPR036259">
    <property type="entry name" value="MFS_trans_sf"/>
</dbReference>
<name>A0A8H4VJR4_9AGAR</name>
<keyword evidence="5 7" id="KW-0472">Membrane</keyword>
<dbReference type="Proteomes" id="UP000521872">
    <property type="component" value="Unassembled WGS sequence"/>
</dbReference>
<evidence type="ECO:0000313" key="9">
    <source>
        <dbReference type="Proteomes" id="UP000521872"/>
    </source>
</evidence>
<accession>A0A8H4VJR4</accession>
<evidence type="ECO:0000256" key="1">
    <source>
        <dbReference type="ARBA" id="ARBA00004141"/>
    </source>
</evidence>
<evidence type="ECO:0000256" key="3">
    <source>
        <dbReference type="ARBA" id="ARBA00022692"/>
    </source>
</evidence>
<feature type="region of interest" description="Disordered" evidence="6">
    <location>
        <begin position="1"/>
        <end position="23"/>
    </location>
</feature>
<comment type="caution">
    <text evidence="8">The sequence shown here is derived from an EMBL/GenBank/DDBJ whole genome shotgun (WGS) entry which is preliminary data.</text>
</comment>
<reference evidence="8 9" key="1">
    <citation type="submission" date="2019-12" db="EMBL/GenBank/DDBJ databases">
        <authorList>
            <person name="Floudas D."/>
            <person name="Bentzer J."/>
            <person name="Ahren D."/>
            <person name="Johansson T."/>
            <person name="Persson P."/>
            <person name="Tunlid A."/>
        </authorList>
    </citation>
    <scope>NUCLEOTIDE SEQUENCE [LARGE SCALE GENOMIC DNA]</scope>
    <source>
        <strain evidence="8 9">CBS 102.39</strain>
    </source>
</reference>
<protein>
    <recommendedName>
        <fullName evidence="10">MFS general substrate transporter</fullName>
    </recommendedName>
</protein>
<dbReference type="GO" id="GO:0016020">
    <property type="term" value="C:membrane"/>
    <property type="evidence" value="ECO:0007669"/>
    <property type="project" value="UniProtKB-SubCell"/>
</dbReference>
<evidence type="ECO:0000313" key="8">
    <source>
        <dbReference type="EMBL" id="KAF4612207.1"/>
    </source>
</evidence>
<feature type="transmembrane region" description="Helical" evidence="7">
    <location>
        <begin position="204"/>
        <end position="227"/>
    </location>
</feature>
<evidence type="ECO:0008006" key="10">
    <source>
        <dbReference type="Google" id="ProtNLM"/>
    </source>
</evidence>
<dbReference type="Gene3D" id="1.20.1250.20">
    <property type="entry name" value="MFS general substrate transporter like domains"/>
    <property type="match status" value="1"/>
</dbReference>
<comment type="subcellular location">
    <subcellularLocation>
        <location evidence="1">Membrane</location>
        <topology evidence="1">Multi-pass membrane protein</topology>
    </subcellularLocation>
</comment>
<evidence type="ECO:0000256" key="4">
    <source>
        <dbReference type="ARBA" id="ARBA00022989"/>
    </source>
</evidence>
<keyword evidence="9" id="KW-1185">Reference proteome</keyword>
<feature type="transmembrane region" description="Helical" evidence="7">
    <location>
        <begin position="239"/>
        <end position="262"/>
    </location>
</feature>
<proteinExistence type="predicted"/>
<evidence type="ECO:0000256" key="7">
    <source>
        <dbReference type="SAM" id="Phobius"/>
    </source>
</evidence>
<feature type="transmembrane region" description="Helical" evidence="7">
    <location>
        <begin position="353"/>
        <end position="375"/>
    </location>
</feature>